<proteinExistence type="predicted"/>
<gene>
    <name evidence="2" type="ORF">SCHPADRAFT_820382</name>
</gene>
<dbReference type="SUPFAM" id="SSF47616">
    <property type="entry name" value="GST C-terminal domain-like"/>
    <property type="match status" value="1"/>
</dbReference>
<accession>A0A0H2S8Q1</accession>
<dbReference type="InParanoid" id="A0A0H2S8Q1"/>
<dbReference type="Pfam" id="PF13409">
    <property type="entry name" value="GST_N_2"/>
    <property type="match status" value="1"/>
</dbReference>
<dbReference type="Gene3D" id="1.20.1050.10">
    <property type="match status" value="1"/>
</dbReference>
<keyword evidence="3" id="KW-1185">Reference proteome</keyword>
<feature type="domain" description="GST N-terminal" evidence="1">
    <location>
        <begin position="8"/>
        <end position="99"/>
    </location>
</feature>
<dbReference type="PANTHER" id="PTHR43968:SF6">
    <property type="entry name" value="GLUTATHIONE S-TRANSFERASE OMEGA"/>
    <property type="match status" value="1"/>
</dbReference>
<dbReference type="GO" id="GO:0005737">
    <property type="term" value="C:cytoplasm"/>
    <property type="evidence" value="ECO:0007669"/>
    <property type="project" value="TreeGrafter"/>
</dbReference>
<dbReference type="Pfam" id="PF22041">
    <property type="entry name" value="GST_C_7"/>
    <property type="match status" value="1"/>
</dbReference>
<reference evidence="2 3" key="1">
    <citation type="submission" date="2015-04" db="EMBL/GenBank/DDBJ databases">
        <title>Complete genome sequence of Schizopora paradoxa KUC8140, a cosmopolitan wood degrader in East Asia.</title>
        <authorList>
            <consortium name="DOE Joint Genome Institute"/>
            <person name="Min B."/>
            <person name="Park H."/>
            <person name="Jang Y."/>
            <person name="Kim J.-J."/>
            <person name="Kim K.H."/>
            <person name="Pangilinan J."/>
            <person name="Lipzen A."/>
            <person name="Riley R."/>
            <person name="Grigoriev I.V."/>
            <person name="Spatafora J.W."/>
            <person name="Choi I.-G."/>
        </authorList>
    </citation>
    <scope>NUCLEOTIDE SEQUENCE [LARGE SCALE GENOMIC DNA]</scope>
    <source>
        <strain evidence="2 3">KUC8140</strain>
    </source>
</reference>
<name>A0A0H2S8Q1_9AGAM</name>
<dbReference type="AlphaFoldDB" id="A0A0H2S8Q1"/>
<organism evidence="2 3">
    <name type="scientific">Schizopora paradoxa</name>
    <dbReference type="NCBI Taxonomy" id="27342"/>
    <lineage>
        <taxon>Eukaryota</taxon>
        <taxon>Fungi</taxon>
        <taxon>Dikarya</taxon>
        <taxon>Basidiomycota</taxon>
        <taxon>Agaricomycotina</taxon>
        <taxon>Agaricomycetes</taxon>
        <taxon>Hymenochaetales</taxon>
        <taxon>Schizoporaceae</taxon>
        <taxon>Schizopora</taxon>
    </lineage>
</organism>
<dbReference type="InterPro" id="IPR054416">
    <property type="entry name" value="GST_UstS-like_C"/>
</dbReference>
<dbReference type="InterPro" id="IPR050983">
    <property type="entry name" value="GST_Omega/HSP26"/>
</dbReference>
<dbReference type="OrthoDB" id="4951845at2759"/>
<dbReference type="EMBL" id="KQ085898">
    <property type="protein sequence ID" value="KLO18018.1"/>
    <property type="molecule type" value="Genomic_DNA"/>
</dbReference>
<dbReference type="InterPro" id="IPR036249">
    <property type="entry name" value="Thioredoxin-like_sf"/>
</dbReference>
<protein>
    <recommendedName>
        <fullName evidence="1">GST N-terminal domain-containing protein</fullName>
    </recommendedName>
</protein>
<dbReference type="CDD" id="cd00299">
    <property type="entry name" value="GST_C_family"/>
    <property type="match status" value="1"/>
</dbReference>
<dbReference type="PANTHER" id="PTHR43968">
    <property type="match status" value="1"/>
</dbReference>
<dbReference type="Proteomes" id="UP000053477">
    <property type="component" value="Unassembled WGS sequence"/>
</dbReference>
<sequence>MSITLYDIPAAVPGKTLSPNVFKTRLALAYKGLSFKTEWLELSEIETKMREIGADPTSTWEDGRPLYTLPVIRDHTTGRIVSDSTKIAFYLDDVYPDRPPLFPFHARAPIMMVNEFFAPTAMLPGGDMFSHGAFKRFAPPSIEYIRRTRGEEFLTRVRSFSAEEQERRWPAVREGFSKVAKMLDANGNGEDKIFFYGDKPSFADFIVIGYLHYIEVSLGAESVEWKEVQEWDGGRWAKMLRFSEKLKVLGEE</sequence>
<dbReference type="InterPro" id="IPR004045">
    <property type="entry name" value="Glutathione_S-Trfase_N"/>
</dbReference>
<evidence type="ECO:0000259" key="1">
    <source>
        <dbReference type="PROSITE" id="PS50404"/>
    </source>
</evidence>
<dbReference type="STRING" id="27342.A0A0H2S8Q1"/>
<dbReference type="InterPro" id="IPR036282">
    <property type="entry name" value="Glutathione-S-Trfase_C_sf"/>
</dbReference>
<evidence type="ECO:0000313" key="3">
    <source>
        <dbReference type="Proteomes" id="UP000053477"/>
    </source>
</evidence>
<dbReference type="Gene3D" id="3.40.30.10">
    <property type="entry name" value="Glutaredoxin"/>
    <property type="match status" value="1"/>
</dbReference>
<dbReference type="PROSITE" id="PS50404">
    <property type="entry name" value="GST_NTER"/>
    <property type="match status" value="1"/>
</dbReference>
<evidence type="ECO:0000313" key="2">
    <source>
        <dbReference type="EMBL" id="KLO18018.1"/>
    </source>
</evidence>
<dbReference type="SUPFAM" id="SSF52833">
    <property type="entry name" value="Thioredoxin-like"/>
    <property type="match status" value="1"/>
</dbReference>